<reference evidence="7 10" key="1">
    <citation type="submission" date="2024-03" db="EMBL/GenBank/DDBJ databases">
        <authorList>
            <person name="Martinez-Hernandez J."/>
        </authorList>
    </citation>
    <scope>NUCLEOTIDE SEQUENCE [LARGE SCALE GENOMIC DNA]</scope>
</reference>
<evidence type="ECO:0000313" key="7">
    <source>
        <dbReference type="EMBL" id="CAL0315366.1"/>
    </source>
</evidence>
<organism evidence="7 10">
    <name type="scientific">Lupinus luteus</name>
    <name type="common">European yellow lupine</name>
    <dbReference type="NCBI Taxonomy" id="3873"/>
    <lineage>
        <taxon>Eukaryota</taxon>
        <taxon>Viridiplantae</taxon>
        <taxon>Streptophyta</taxon>
        <taxon>Embryophyta</taxon>
        <taxon>Tracheophyta</taxon>
        <taxon>Spermatophyta</taxon>
        <taxon>Magnoliopsida</taxon>
        <taxon>eudicotyledons</taxon>
        <taxon>Gunneridae</taxon>
        <taxon>Pentapetalae</taxon>
        <taxon>rosids</taxon>
        <taxon>fabids</taxon>
        <taxon>Fabales</taxon>
        <taxon>Fabaceae</taxon>
        <taxon>Papilionoideae</taxon>
        <taxon>50 kb inversion clade</taxon>
        <taxon>genistoids sensu lato</taxon>
        <taxon>core genistoids</taxon>
        <taxon>Genisteae</taxon>
        <taxon>Lupinus</taxon>
    </lineage>
</organism>
<dbReference type="PANTHER" id="PTHR31232">
    <property type="match status" value="1"/>
</dbReference>
<name>A0AAV1X111_LUPLU</name>
<evidence type="ECO:0000256" key="1">
    <source>
        <dbReference type="ARBA" id="ARBA00004613"/>
    </source>
</evidence>
<keyword evidence="10" id="KW-1185">Reference proteome</keyword>
<dbReference type="EMBL" id="CAXHTB010000011">
    <property type="protein sequence ID" value="CAL0315366.1"/>
    <property type="molecule type" value="Genomic_DNA"/>
</dbReference>
<protein>
    <recommendedName>
        <fullName evidence="6">S-protein homolog</fullName>
    </recommendedName>
</protein>
<evidence type="ECO:0000256" key="3">
    <source>
        <dbReference type="ARBA" id="ARBA00022471"/>
    </source>
</evidence>
<evidence type="ECO:0000256" key="6">
    <source>
        <dbReference type="RuleBase" id="RU367044"/>
    </source>
</evidence>
<evidence type="ECO:0000313" key="9">
    <source>
        <dbReference type="EMBL" id="CAL0315368.1"/>
    </source>
</evidence>
<keyword evidence="4 6" id="KW-0964">Secreted</keyword>
<dbReference type="EMBL" id="CAXHTB010000011">
    <property type="protein sequence ID" value="CAL0315367.1"/>
    <property type="molecule type" value="Genomic_DNA"/>
</dbReference>
<accession>A0AAV1X111</accession>
<dbReference type="PANTHER" id="PTHR31232:SF149">
    <property type="entry name" value="S-PROTEIN HOMOLOG"/>
    <property type="match status" value="1"/>
</dbReference>
<gene>
    <name evidence="7" type="ORF">LLUT_LOCUS16426</name>
    <name evidence="8" type="ORF">LLUT_LOCUS16427</name>
    <name evidence="9" type="ORF">LLUT_LOCUS16428</name>
</gene>
<comment type="subcellular location">
    <subcellularLocation>
        <location evidence="1 6">Secreted</location>
    </subcellularLocation>
</comment>
<feature type="chain" id="PRO_5044522851" description="S-protein homolog" evidence="6">
    <location>
        <begin position="21"/>
        <end position="143"/>
    </location>
</feature>
<evidence type="ECO:0000313" key="8">
    <source>
        <dbReference type="EMBL" id="CAL0315367.1"/>
    </source>
</evidence>
<keyword evidence="5 6" id="KW-0732">Signal</keyword>
<dbReference type="AlphaFoldDB" id="A0AAV1X111"/>
<comment type="similarity">
    <text evidence="2 6">Belongs to the plant self-incompatibility (S1) protein family.</text>
</comment>
<keyword evidence="3 6" id="KW-0713">Self-incompatibility</keyword>
<evidence type="ECO:0000313" key="10">
    <source>
        <dbReference type="Proteomes" id="UP001497480"/>
    </source>
</evidence>
<dbReference type="GO" id="GO:0060320">
    <property type="term" value="P:rejection of self pollen"/>
    <property type="evidence" value="ECO:0007669"/>
    <property type="project" value="UniProtKB-KW"/>
</dbReference>
<dbReference type="Proteomes" id="UP001497480">
    <property type="component" value="Unassembled WGS sequence"/>
</dbReference>
<evidence type="ECO:0000256" key="2">
    <source>
        <dbReference type="ARBA" id="ARBA00005581"/>
    </source>
</evidence>
<evidence type="ECO:0000256" key="4">
    <source>
        <dbReference type="ARBA" id="ARBA00022525"/>
    </source>
</evidence>
<dbReference type="EMBL" id="CAXHTB010000011">
    <property type="protein sequence ID" value="CAL0315368.1"/>
    <property type="molecule type" value="Genomic_DNA"/>
</dbReference>
<dbReference type="InterPro" id="IPR010264">
    <property type="entry name" value="Self-incomp_S1"/>
</dbReference>
<dbReference type="GO" id="GO:0005576">
    <property type="term" value="C:extracellular region"/>
    <property type="evidence" value="ECO:0007669"/>
    <property type="project" value="UniProtKB-SubCell"/>
</dbReference>
<feature type="signal peptide" evidence="6">
    <location>
        <begin position="1"/>
        <end position="20"/>
    </location>
</feature>
<proteinExistence type="inferred from homology"/>
<evidence type="ECO:0000256" key="5">
    <source>
        <dbReference type="ARBA" id="ARBA00022729"/>
    </source>
</evidence>
<sequence>MFLLVKHVFILALVIAFWEASPVVTGISIGMSEVSVSVTNSLQGNLNLTIHCKSKDDDLGIHVLPFNGRYQWQFKPNIFGTTLFSCDLSMRDGSIGYDLYSYEKDRLRCPTECIWVAKTEGLVGLSQDAAFSTILVKWQPRAN</sequence>
<dbReference type="Pfam" id="PF05938">
    <property type="entry name" value="Self-incomp_S1"/>
    <property type="match status" value="1"/>
</dbReference>
<comment type="caution">
    <text evidence="7">The sequence shown here is derived from an EMBL/GenBank/DDBJ whole genome shotgun (WGS) entry which is preliminary data.</text>
</comment>